<proteinExistence type="predicted"/>
<evidence type="ECO:0000313" key="2">
    <source>
        <dbReference type="Proteomes" id="UP000321797"/>
    </source>
</evidence>
<name>A0A5C7Y2R3_9MYCO</name>
<organism evidence="1 2">
    <name type="scientific">Mycolicibacter arupensis</name>
    <dbReference type="NCBI Taxonomy" id="342002"/>
    <lineage>
        <taxon>Bacteria</taxon>
        <taxon>Bacillati</taxon>
        <taxon>Actinomycetota</taxon>
        <taxon>Actinomycetes</taxon>
        <taxon>Mycobacteriales</taxon>
        <taxon>Mycobacteriaceae</taxon>
        <taxon>Mycolicibacter</taxon>
    </lineage>
</organism>
<gene>
    <name evidence="1" type="ORF">E6Q54_11830</name>
</gene>
<protein>
    <submittedName>
        <fullName evidence="1">Uncharacterized protein</fullName>
    </submittedName>
</protein>
<reference evidence="1 2" key="1">
    <citation type="submission" date="2018-09" db="EMBL/GenBank/DDBJ databases">
        <title>Metagenome Assembled Genomes from an Advanced Water Purification Facility.</title>
        <authorList>
            <person name="Stamps B.W."/>
            <person name="Spear J.R."/>
        </authorList>
    </citation>
    <scope>NUCLEOTIDE SEQUENCE [LARGE SCALE GENOMIC DNA]</scope>
    <source>
        <strain evidence="1">Bin_29_2</strain>
    </source>
</reference>
<evidence type="ECO:0000313" key="1">
    <source>
        <dbReference type="EMBL" id="TXI55911.1"/>
    </source>
</evidence>
<dbReference type="AlphaFoldDB" id="A0A5C7Y2R3"/>
<dbReference type="RefSeq" id="WP_276760736.1">
    <property type="nucleotide sequence ID" value="NZ_SSGD01000061.1"/>
</dbReference>
<dbReference type="EMBL" id="SSGD01000061">
    <property type="protein sequence ID" value="TXI55911.1"/>
    <property type="molecule type" value="Genomic_DNA"/>
</dbReference>
<accession>A0A5C7Y2R3</accession>
<sequence length="194" mass="20886">MTTPAETAASLPPLEALAALNAEATALRQRLAEVERVRALTVTYLASMDDEVDDEVEVEVPDGTDTATDEITVNTIGAEPAADITTREIITETIGADAHERLLELLAPHRDHGTTNVTDMDIEAFRLGMRSPKSRTRTLCAAFQAWACSEPMMTLTDPDIRDVVTRLAMFMAPGASTVEVRRLIDGTMTTGAAA</sequence>
<comment type="caution">
    <text evidence="1">The sequence shown here is derived from an EMBL/GenBank/DDBJ whole genome shotgun (WGS) entry which is preliminary data.</text>
</comment>
<dbReference type="Proteomes" id="UP000321797">
    <property type="component" value="Unassembled WGS sequence"/>
</dbReference>